<feature type="transmembrane region" description="Helical" evidence="1">
    <location>
        <begin position="54"/>
        <end position="87"/>
    </location>
</feature>
<keyword evidence="1" id="KW-0812">Transmembrane</keyword>
<accession>A0A9D4V709</accession>
<keyword evidence="1" id="KW-1133">Transmembrane helix</keyword>
<proteinExistence type="predicted"/>
<organism evidence="2 3">
    <name type="scientific">Adiantum capillus-veneris</name>
    <name type="common">Maidenhair fern</name>
    <dbReference type="NCBI Taxonomy" id="13818"/>
    <lineage>
        <taxon>Eukaryota</taxon>
        <taxon>Viridiplantae</taxon>
        <taxon>Streptophyta</taxon>
        <taxon>Embryophyta</taxon>
        <taxon>Tracheophyta</taxon>
        <taxon>Polypodiopsida</taxon>
        <taxon>Polypodiidae</taxon>
        <taxon>Polypodiales</taxon>
        <taxon>Pteridineae</taxon>
        <taxon>Pteridaceae</taxon>
        <taxon>Vittarioideae</taxon>
        <taxon>Adiantum</taxon>
    </lineage>
</organism>
<sequence>MDRGDKLEEMAPPDHEFPCLHSGFALGSGFALAFHKFGGLESGEGNRAHMAHEFLSVIVIIIVVVGRGGGGVAATVVVITVVAAGAAPFDDHDLFFGQLNMLHRRCVEYGESVVGKVVGGVEEVQHPAVDEDAATIPLQLPAGLFHDADRY</sequence>
<evidence type="ECO:0000256" key="1">
    <source>
        <dbReference type="SAM" id="Phobius"/>
    </source>
</evidence>
<name>A0A9D4V709_ADICA</name>
<protein>
    <submittedName>
        <fullName evidence="2">Uncharacterized protein</fullName>
    </submittedName>
</protein>
<evidence type="ECO:0000313" key="3">
    <source>
        <dbReference type="Proteomes" id="UP000886520"/>
    </source>
</evidence>
<gene>
    <name evidence="2" type="ORF">GOP47_0005837</name>
</gene>
<comment type="caution">
    <text evidence="2">The sequence shown here is derived from an EMBL/GenBank/DDBJ whole genome shotgun (WGS) entry which is preliminary data.</text>
</comment>
<dbReference type="AlphaFoldDB" id="A0A9D4V709"/>
<keyword evidence="3" id="KW-1185">Reference proteome</keyword>
<keyword evidence="1" id="KW-0472">Membrane</keyword>
<dbReference type="Proteomes" id="UP000886520">
    <property type="component" value="Chromosome 5"/>
</dbReference>
<reference evidence="2 3" key="1">
    <citation type="submission" date="2021-01" db="EMBL/GenBank/DDBJ databases">
        <title>Adiantum capillus-veneris genome.</title>
        <authorList>
            <person name="Fang Y."/>
            <person name="Liao Q."/>
        </authorList>
    </citation>
    <scope>NUCLEOTIDE SEQUENCE [LARGE SCALE GENOMIC DNA]</scope>
    <source>
        <strain evidence="2">H3</strain>
        <tissue evidence="2">Leaf</tissue>
    </source>
</reference>
<evidence type="ECO:0000313" key="2">
    <source>
        <dbReference type="EMBL" id="KAI5080358.1"/>
    </source>
</evidence>
<dbReference type="EMBL" id="JABFUD020000005">
    <property type="protein sequence ID" value="KAI5080358.1"/>
    <property type="molecule type" value="Genomic_DNA"/>
</dbReference>